<organism evidence="2">
    <name type="scientific">Tanacetum cinerariifolium</name>
    <name type="common">Dalmatian daisy</name>
    <name type="synonym">Chrysanthemum cinerariifolium</name>
    <dbReference type="NCBI Taxonomy" id="118510"/>
    <lineage>
        <taxon>Eukaryota</taxon>
        <taxon>Viridiplantae</taxon>
        <taxon>Streptophyta</taxon>
        <taxon>Embryophyta</taxon>
        <taxon>Tracheophyta</taxon>
        <taxon>Spermatophyta</taxon>
        <taxon>Magnoliopsida</taxon>
        <taxon>eudicotyledons</taxon>
        <taxon>Gunneridae</taxon>
        <taxon>Pentapetalae</taxon>
        <taxon>asterids</taxon>
        <taxon>campanulids</taxon>
        <taxon>Asterales</taxon>
        <taxon>Asteraceae</taxon>
        <taxon>Asteroideae</taxon>
        <taxon>Anthemideae</taxon>
        <taxon>Anthemidinae</taxon>
        <taxon>Tanacetum</taxon>
    </lineage>
</organism>
<feature type="non-terminal residue" evidence="2">
    <location>
        <position position="1"/>
    </location>
</feature>
<proteinExistence type="predicted"/>
<sequence>PKSSEDEVVDDAGKKSIEFPRKKNGVQDPAKEGDKNNQEKDLRDQEDALRKQYKQEFERLFGQGEAANTNRLNAHQLILMFTHVSVAGSTYVNLGGSIPVNDATLPNVDLCIDPLMPDLEDTVDL</sequence>
<feature type="compositionally biased region" description="Acidic residues" evidence="1">
    <location>
        <begin position="1"/>
        <end position="10"/>
    </location>
</feature>
<name>A0A699QX21_TANCI</name>
<evidence type="ECO:0000256" key="1">
    <source>
        <dbReference type="SAM" id="MobiDB-lite"/>
    </source>
</evidence>
<feature type="compositionally biased region" description="Basic and acidic residues" evidence="1">
    <location>
        <begin position="29"/>
        <end position="49"/>
    </location>
</feature>
<feature type="compositionally biased region" description="Basic and acidic residues" evidence="1">
    <location>
        <begin position="11"/>
        <end position="21"/>
    </location>
</feature>
<protein>
    <submittedName>
        <fullName evidence="2">Uncharacterized protein</fullName>
    </submittedName>
</protein>
<feature type="region of interest" description="Disordered" evidence="1">
    <location>
        <begin position="1"/>
        <end position="49"/>
    </location>
</feature>
<dbReference type="AlphaFoldDB" id="A0A699QX21"/>
<evidence type="ECO:0000313" key="2">
    <source>
        <dbReference type="EMBL" id="GFC77706.1"/>
    </source>
</evidence>
<reference evidence="2" key="1">
    <citation type="journal article" date="2019" name="Sci. Rep.">
        <title>Draft genome of Tanacetum cinerariifolium, the natural source of mosquito coil.</title>
        <authorList>
            <person name="Yamashiro T."/>
            <person name="Shiraishi A."/>
            <person name="Satake H."/>
            <person name="Nakayama K."/>
        </authorList>
    </citation>
    <scope>NUCLEOTIDE SEQUENCE</scope>
</reference>
<dbReference type="EMBL" id="BKCJ011062238">
    <property type="protein sequence ID" value="GFC77706.1"/>
    <property type="molecule type" value="Genomic_DNA"/>
</dbReference>
<gene>
    <name evidence="2" type="ORF">Tci_849676</name>
</gene>
<comment type="caution">
    <text evidence="2">The sequence shown here is derived from an EMBL/GenBank/DDBJ whole genome shotgun (WGS) entry which is preliminary data.</text>
</comment>
<accession>A0A699QX21</accession>